<dbReference type="GO" id="GO:0005524">
    <property type="term" value="F:ATP binding"/>
    <property type="evidence" value="ECO:0007669"/>
    <property type="project" value="UniProtKB-UniRule"/>
</dbReference>
<dbReference type="InterPro" id="IPR036961">
    <property type="entry name" value="Kinesin_motor_dom_sf"/>
</dbReference>
<evidence type="ECO:0000313" key="10">
    <source>
        <dbReference type="Ensembl" id="ENSXETP00000078862"/>
    </source>
</evidence>
<dbReference type="FunFam" id="3.40.850.10:FF:000176">
    <property type="entry name" value="Kinesin-like protein"/>
    <property type="match status" value="1"/>
</dbReference>
<accession>A0A6I8RAE4</accession>
<evidence type="ECO:0000256" key="6">
    <source>
        <dbReference type="SAM" id="Coils"/>
    </source>
</evidence>
<dbReference type="Bgee" id="ENSXETG00000013755">
    <property type="expression patterns" value="Expressed in ovary and 14 other cell types or tissues"/>
</dbReference>
<feature type="domain" description="Kinesin motor" evidence="9">
    <location>
        <begin position="649"/>
        <end position="972"/>
    </location>
</feature>
<dbReference type="PRINTS" id="PR00380">
    <property type="entry name" value="KINESINHEAVY"/>
</dbReference>
<dbReference type="InterPro" id="IPR027640">
    <property type="entry name" value="Kinesin-like_fam"/>
</dbReference>
<keyword evidence="6" id="KW-0175">Coiled coil</keyword>
<keyword evidence="8" id="KW-0732">Signal</keyword>
<organism evidence="10">
    <name type="scientific">Xenopus tropicalis</name>
    <name type="common">Western clawed frog</name>
    <name type="synonym">Silurana tropicalis</name>
    <dbReference type="NCBI Taxonomy" id="8364"/>
    <lineage>
        <taxon>Eukaryota</taxon>
        <taxon>Metazoa</taxon>
        <taxon>Chordata</taxon>
        <taxon>Craniata</taxon>
        <taxon>Vertebrata</taxon>
        <taxon>Euteleostomi</taxon>
        <taxon>Amphibia</taxon>
        <taxon>Batrachia</taxon>
        <taxon>Anura</taxon>
        <taxon>Pipoidea</taxon>
        <taxon>Pipidae</taxon>
        <taxon>Xenopodinae</taxon>
        <taxon>Xenopus</taxon>
        <taxon>Silurana</taxon>
    </lineage>
</organism>
<dbReference type="InterPro" id="IPR027417">
    <property type="entry name" value="P-loop_NTPase"/>
</dbReference>
<evidence type="ECO:0000256" key="1">
    <source>
        <dbReference type="ARBA" id="ARBA00004245"/>
    </source>
</evidence>
<dbReference type="PROSITE" id="PS00411">
    <property type="entry name" value="KINESIN_MOTOR_1"/>
    <property type="match status" value="1"/>
</dbReference>
<evidence type="ECO:0000256" key="5">
    <source>
        <dbReference type="PROSITE-ProRule" id="PRU00283"/>
    </source>
</evidence>
<dbReference type="CDD" id="cd01366">
    <property type="entry name" value="KISc_C_terminal"/>
    <property type="match status" value="1"/>
</dbReference>
<evidence type="ECO:0000256" key="7">
    <source>
        <dbReference type="SAM" id="MobiDB-lite"/>
    </source>
</evidence>
<proteinExistence type="inferred from homology"/>
<feature type="signal peptide" evidence="8">
    <location>
        <begin position="1"/>
        <end position="18"/>
    </location>
</feature>
<feature type="region of interest" description="Disordered" evidence="7">
    <location>
        <begin position="184"/>
        <end position="207"/>
    </location>
</feature>
<feature type="binding site" evidence="5">
    <location>
        <begin position="732"/>
        <end position="739"/>
    </location>
    <ligand>
        <name>ATP</name>
        <dbReference type="ChEBI" id="CHEBI:30616"/>
    </ligand>
</feature>
<evidence type="ECO:0000256" key="8">
    <source>
        <dbReference type="SAM" id="SignalP"/>
    </source>
</evidence>
<dbReference type="GO" id="GO:0007018">
    <property type="term" value="P:microtubule-based movement"/>
    <property type="evidence" value="ECO:0007669"/>
    <property type="project" value="InterPro"/>
</dbReference>
<evidence type="ECO:0000256" key="3">
    <source>
        <dbReference type="ARBA" id="ARBA00022840"/>
    </source>
</evidence>
<dbReference type="Pfam" id="PF00225">
    <property type="entry name" value="Kinesin"/>
    <property type="match status" value="1"/>
</dbReference>
<evidence type="ECO:0000256" key="2">
    <source>
        <dbReference type="ARBA" id="ARBA00022741"/>
    </source>
</evidence>
<keyword evidence="2 5" id="KW-0547">Nucleotide-binding</keyword>
<dbReference type="PROSITE" id="PS50067">
    <property type="entry name" value="KINESIN_MOTOR_2"/>
    <property type="match status" value="1"/>
</dbReference>
<gene>
    <name evidence="10" type="primary">kifc3</name>
</gene>
<keyword evidence="5" id="KW-0505">Motor protein</keyword>
<keyword evidence="4" id="KW-0206">Cytoskeleton</keyword>
<feature type="coiled-coil region" evidence="6">
    <location>
        <begin position="304"/>
        <end position="450"/>
    </location>
</feature>
<feature type="compositionally biased region" description="Basic and acidic residues" evidence="7">
    <location>
        <begin position="23"/>
        <end position="37"/>
    </location>
</feature>
<protein>
    <submittedName>
        <fullName evidence="10">Kinesin family member C3</fullName>
    </submittedName>
</protein>
<keyword evidence="3 5" id="KW-0067">ATP-binding</keyword>
<dbReference type="SUPFAM" id="SSF52540">
    <property type="entry name" value="P-loop containing nucleoside triphosphate hydrolases"/>
    <property type="match status" value="1"/>
</dbReference>
<dbReference type="InterPro" id="IPR019821">
    <property type="entry name" value="Kinesin_motor_CS"/>
</dbReference>
<feature type="chain" id="PRO_5026187895" evidence="8">
    <location>
        <begin position="19"/>
        <end position="1021"/>
    </location>
</feature>
<dbReference type="Gene3D" id="3.40.850.10">
    <property type="entry name" value="Kinesin motor domain"/>
    <property type="match status" value="1"/>
</dbReference>
<name>A0A6I8RAE4_XENTR</name>
<feature type="coiled-coil region" evidence="6">
    <location>
        <begin position="490"/>
        <end position="531"/>
    </location>
</feature>
<dbReference type="PANTHER" id="PTHR47972:SF5">
    <property type="entry name" value="KINESIN-LIKE PROTEIN KIFC3"/>
    <property type="match status" value="1"/>
</dbReference>
<reference evidence="10" key="2">
    <citation type="submission" date="2020-05" db="UniProtKB">
        <authorList>
            <consortium name="Ensembl"/>
        </authorList>
    </citation>
    <scope>IDENTIFICATION</scope>
</reference>
<reference evidence="10" key="1">
    <citation type="journal article" date="2010" name="Science">
        <title>The genome of the Western clawed frog Xenopus tropicalis.</title>
        <authorList>
            <person name="Hellsten U."/>
            <person name="Harland R.M."/>
            <person name="Gilchrist M.J."/>
            <person name="Hendrix D."/>
            <person name="Jurka J."/>
            <person name="Kapitonov V."/>
            <person name="Ovcharenko I."/>
            <person name="Putnam N.H."/>
            <person name="Shu S."/>
            <person name="Taher L."/>
            <person name="Blitz I.L."/>
            <person name="Blumberg B."/>
            <person name="Dichmann D.S."/>
            <person name="Dubchak I."/>
            <person name="Amaya E."/>
            <person name="Detter J.C."/>
            <person name="Fletcher R."/>
            <person name="Gerhard D.S."/>
            <person name="Goodstein D."/>
            <person name="Graves T."/>
            <person name="Grigoriev I.V."/>
            <person name="Grimwood J."/>
            <person name="Kawashima T."/>
            <person name="Lindquist E."/>
            <person name="Lucas S.M."/>
            <person name="Mead P.E."/>
            <person name="Mitros T."/>
            <person name="Ogino H."/>
            <person name="Ohta Y."/>
            <person name="Poliakov A.V."/>
            <person name="Pollet N."/>
            <person name="Robert J."/>
            <person name="Salamov A."/>
            <person name="Sater A.K."/>
            <person name="Schmutz J."/>
            <person name="Terry A."/>
            <person name="Vize P.D."/>
            <person name="Warren W.C."/>
            <person name="Wells D."/>
            <person name="Wills A."/>
            <person name="Wilson R.K."/>
            <person name="Zimmerman L.B."/>
            <person name="Zorn A.M."/>
            <person name="Grainger R."/>
            <person name="Grammer T."/>
            <person name="Khokha M.K."/>
            <person name="Richardson P.M."/>
            <person name="Rokhsar D.S."/>
        </authorList>
    </citation>
    <scope>NUCLEOTIDE SEQUENCE [LARGE SCALE GENOMIC DNA]</scope>
    <source>
        <strain evidence="10">Nigerian</strain>
    </source>
</reference>
<dbReference type="FunCoup" id="A0A6I8RAE4">
    <property type="interactions" value="393"/>
</dbReference>
<comment type="similarity">
    <text evidence="5">Belongs to the TRAFAC class myosin-kinesin ATPase superfamily. Kinesin family.</text>
</comment>
<dbReference type="Xenbase" id="XB-GENE-980351">
    <property type="gene designation" value="kifc3"/>
</dbReference>
<feature type="region of interest" description="Disordered" evidence="7">
    <location>
        <begin position="23"/>
        <end position="47"/>
    </location>
</feature>
<dbReference type="GO" id="GO:0003777">
    <property type="term" value="F:microtubule motor activity"/>
    <property type="evidence" value="ECO:0007669"/>
    <property type="project" value="InterPro"/>
</dbReference>
<dbReference type="GO" id="GO:0008017">
    <property type="term" value="F:microtubule binding"/>
    <property type="evidence" value="ECO:0007669"/>
    <property type="project" value="InterPro"/>
</dbReference>
<sequence length="1021" mass="116533">MFVLSTLLFLSFQQLLRQQRKDKMEGQVVDRKTEGRKPKSSSVALSTTRPLPCPMRLQAFSCCSLSHSFSSQYWIFRTTPFVQDSLRHSGEFLVPPRMYQPACCLLLEEGHSGRESRLACIPTIASLGESQYHGGSCDNVRSDQHCCFSGWWLAVGKFCDSTETMVGTLSQLLQDTHEVLDREDLHEESPFEKPTMQDMRAAPGQRSMKVTLQDLRARREAKDLQEKKQPQVKQEQQGFRDRFVNLHLLRQLKDSRPQQDGEISESRQLQKRLIYLQKNKDLHEQNKQGKGQVQEYYKDHNGVESGLQIKLKELQGKLEQKEKEHEEVYKKLQEVQRQVKEMSSLQIEVGGTDLEKHRDLLVSENERLRQELQLLNSHLGSEKKLEVEALKERLAIMEQQEAEHKLLISSLQREVQQKAERLAEAELRLRDSARERVEEEERLNRMLREYQLSNQPQIKYMVKTVEVDSAKTKAALGELQNRNVYLEERVDMQRDSLQKMQQQVQLEQQEVAKLRAQVKLYDLELDKAQTQMVQEYETLQVEKEQAVAEAFERAQEEMRAVHQSLDGVRKNLLTLQPALRTLTHDYNALKRQVRDFPALLNEAIGEARIEFSQAVKHVSDTNAELLHKYRKELHLRKECHNQLVRLRGNIRVLTRVRPITTEDGVGPGAENVVNFDPDDDGVLYVAQKGKEMSFELDKVFKPSATQEEVFREVSPLITSCLDGYSVCILAYGQTGSGKTYSMEGIPSDPGINQRALHLLLSEVKERSNSWEHELSVSMVEIYNETLRDLLGSDPSNSLEIKILPGSVGELYVPNLTQRQVQSMEDINKILELGHKQRATEHTNLNTHSSRSHALLILTAKGRETSTGICSTGKLYLVDLAGSERVSRSGAAGERLREAQCINRSLSALGDVFSALRSQQGHIPYRNSKLTYLLQEPLSRDGKALLLLQVSPAEKNINESLCSLRFGDRVRAVELGAPTRKIEQLPVNAELAESESPVLRSTKGTSMRKKPQGSVRQRTSPP</sequence>
<dbReference type="GO" id="GO:0005856">
    <property type="term" value="C:cytoskeleton"/>
    <property type="evidence" value="ECO:0007669"/>
    <property type="project" value="UniProtKB-SubCell"/>
</dbReference>
<feature type="region of interest" description="Disordered" evidence="7">
    <location>
        <begin position="987"/>
        <end position="1021"/>
    </location>
</feature>
<comment type="subcellular location">
    <subcellularLocation>
        <location evidence="1">Cytoplasm</location>
        <location evidence="1">Cytoskeleton</location>
    </subcellularLocation>
</comment>
<dbReference type="SMART" id="SM00129">
    <property type="entry name" value="KISc"/>
    <property type="match status" value="1"/>
</dbReference>
<evidence type="ECO:0000256" key="4">
    <source>
        <dbReference type="ARBA" id="ARBA00023212"/>
    </source>
</evidence>
<dbReference type="Ensembl" id="ENSXETT00000091261">
    <property type="protein sequence ID" value="ENSXETP00000078862"/>
    <property type="gene ID" value="ENSXETG00000013755"/>
</dbReference>
<keyword evidence="4" id="KW-0963">Cytoplasm</keyword>
<dbReference type="AlphaFoldDB" id="A0A6I8RAE4"/>
<dbReference type="PANTHER" id="PTHR47972">
    <property type="entry name" value="KINESIN-LIKE PROTEIN KLP-3"/>
    <property type="match status" value="1"/>
</dbReference>
<dbReference type="InterPro" id="IPR001752">
    <property type="entry name" value="Kinesin_motor_dom"/>
</dbReference>
<evidence type="ECO:0000259" key="9">
    <source>
        <dbReference type="PROSITE" id="PS50067"/>
    </source>
</evidence>
<dbReference type="GeneTree" id="ENSGT00940000154022"/>
<dbReference type="InParanoid" id="A0A6I8RAE4"/>